<evidence type="ECO:0000256" key="6">
    <source>
        <dbReference type="ARBA" id="ARBA00023170"/>
    </source>
</evidence>
<evidence type="ECO:0000313" key="9">
    <source>
        <dbReference type="EMBL" id="KOB67711.1"/>
    </source>
</evidence>
<keyword evidence="10" id="KW-1185">Reference proteome</keyword>
<name>A0A0L7KXE5_OPEBR</name>
<dbReference type="InterPro" id="IPR052192">
    <property type="entry name" value="Insect_Ionotropic_Sensory_Rcpt"/>
</dbReference>
<keyword evidence="6" id="KW-0675">Receptor</keyword>
<dbReference type="EMBL" id="JTDY01004820">
    <property type="protein sequence ID" value="KOB67711.1"/>
    <property type="molecule type" value="Genomic_DNA"/>
</dbReference>
<protein>
    <recommendedName>
        <fullName evidence="11">Ionotropic receptor</fullName>
    </recommendedName>
</protein>
<evidence type="ECO:0000256" key="7">
    <source>
        <dbReference type="ARBA" id="ARBA00023180"/>
    </source>
</evidence>
<evidence type="ECO:0000313" key="10">
    <source>
        <dbReference type="Proteomes" id="UP000037510"/>
    </source>
</evidence>
<evidence type="ECO:0000256" key="5">
    <source>
        <dbReference type="ARBA" id="ARBA00023136"/>
    </source>
</evidence>
<evidence type="ECO:0000256" key="4">
    <source>
        <dbReference type="ARBA" id="ARBA00022989"/>
    </source>
</evidence>
<reference evidence="9 10" key="1">
    <citation type="journal article" date="2015" name="Genome Biol. Evol.">
        <title>The genome of winter moth (Operophtera brumata) provides a genomic perspective on sexual dimorphism and phenology.</title>
        <authorList>
            <person name="Derks M.F."/>
            <person name="Smit S."/>
            <person name="Salis L."/>
            <person name="Schijlen E."/>
            <person name="Bossers A."/>
            <person name="Mateman C."/>
            <person name="Pijl A.S."/>
            <person name="de Ridder D."/>
            <person name="Groenen M.A."/>
            <person name="Visser M.E."/>
            <person name="Megens H.J."/>
        </authorList>
    </citation>
    <scope>NUCLEOTIDE SEQUENCE [LARGE SCALE GENOMIC DNA]</scope>
    <source>
        <strain evidence="9">WM2013NL</strain>
        <tissue evidence="9">Head and thorax</tissue>
    </source>
</reference>
<sequence length="644" mass="75621">MKNNGWNNIVTYGHLPDCYYNNIKIMPFSFITSNTDEDDYYVEDAVRYHSNTILVNSSNLSDFEESLRQVMNLPYWHPHSNIIILYHKKESKQEIARIFFILWYYKASNAIFVQYDDIKKVIFVSQYDPFVVDDSLDIFGCRTSKTINMPINTFEEGFVCEENCQNVTINSKHRRLRLGTCIGVQTHRIPYDDRNELTKINMFEDRGKNMNGFALRAFTTEVLPFILITKLENGTYELSSRDGTIWNTLAEKMNFTIDLTPSAEVLKKFNFELSIQQIFTVAQRMGDLYLTPIYQFDIIVIEVDYSFAYKDSGVCFMSHKASFETVLFDLQSLQDNIELVIEFFACVLCIWLVFFLYSVLEAERMTVDLIGKDFMNTIRSVLSITLYKPPKRRQFRYFLTIILWSFFVINFSTQAAIISFFTAFKRGKEVETFADIVEKGYKVQGMASPDVVLPDENELFRKINSKLEAISDIMGCVRAMSNDSQRFCLVDCAVGRYLERNWLNAKGEQYLHIATDRIHNYYLNFVFPKYSILTDSINKYLMAFNEAGLVKKWEQYRFNDIKEEALIKPLGMDEFNGVFKVYFSLVFVTFIIFLLELFLGNYKRIMQYWSLKVKKWKRTRIARKVIKMERKQNKITSVSSSTQT</sequence>
<feature type="transmembrane region" description="Helical" evidence="8">
    <location>
        <begin position="397"/>
        <end position="421"/>
    </location>
</feature>
<dbReference type="AlphaFoldDB" id="A0A0L7KXE5"/>
<comment type="caution">
    <text evidence="9">The sequence shown here is derived from an EMBL/GenBank/DDBJ whole genome shotgun (WGS) entry which is preliminary data.</text>
</comment>
<keyword evidence="3 8" id="KW-0812">Transmembrane</keyword>
<evidence type="ECO:0000256" key="3">
    <source>
        <dbReference type="ARBA" id="ARBA00022692"/>
    </source>
</evidence>
<dbReference type="Proteomes" id="UP000037510">
    <property type="component" value="Unassembled WGS sequence"/>
</dbReference>
<keyword evidence="5 8" id="KW-0472">Membrane</keyword>
<dbReference type="PANTHER" id="PTHR42643:SF30">
    <property type="entry name" value="IONOTROPIC RECEPTOR 40A-RELATED"/>
    <property type="match status" value="1"/>
</dbReference>
<evidence type="ECO:0000256" key="2">
    <source>
        <dbReference type="ARBA" id="ARBA00022475"/>
    </source>
</evidence>
<accession>A0A0L7KXE5</accession>
<feature type="transmembrane region" description="Helical" evidence="8">
    <location>
        <begin position="581"/>
        <end position="602"/>
    </location>
</feature>
<gene>
    <name evidence="9" type="ORF">OBRU01_20343</name>
</gene>
<comment type="subcellular location">
    <subcellularLocation>
        <location evidence="1">Cell membrane</location>
        <topology evidence="1">Multi-pass membrane protein</topology>
    </subcellularLocation>
</comment>
<evidence type="ECO:0000256" key="1">
    <source>
        <dbReference type="ARBA" id="ARBA00004651"/>
    </source>
</evidence>
<dbReference type="STRING" id="104452.A0A0L7KXE5"/>
<dbReference type="SUPFAM" id="SSF53850">
    <property type="entry name" value="Periplasmic binding protein-like II"/>
    <property type="match status" value="1"/>
</dbReference>
<keyword evidence="4 8" id="KW-1133">Transmembrane helix</keyword>
<proteinExistence type="predicted"/>
<evidence type="ECO:0008006" key="11">
    <source>
        <dbReference type="Google" id="ProtNLM"/>
    </source>
</evidence>
<keyword evidence="7" id="KW-0325">Glycoprotein</keyword>
<feature type="transmembrane region" description="Helical" evidence="8">
    <location>
        <begin position="339"/>
        <end position="360"/>
    </location>
</feature>
<organism evidence="9 10">
    <name type="scientific">Operophtera brumata</name>
    <name type="common">Winter moth</name>
    <name type="synonym">Phalaena brumata</name>
    <dbReference type="NCBI Taxonomy" id="104452"/>
    <lineage>
        <taxon>Eukaryota</taxon>
        <taxon>Metazoa</taxon>
        <taxon>Ecdysozoa</taxon>
        <taxon>Arthropoda</taxon>
        <taxon>Hexapoda</taxon>
        <taxon>Insecta</taxon>
        <taxon>Pterygota</taxon>
        <taxon>Neoptera</taxon>
        <taxon>Endopterygota</taxon>
        <taxon>Lepidoptera</taxon>
        <taxon>Glossata</taxon>
        <taxon>Ditrysia</taxon>
        <taxon>Geometroidea</taxon>
        <taxon>Geometridae</taxon>
        <taxon>Larentiinae</taxon>
        <taxon>Operophtera</taxon>
    </lineage>
</organism>
<evidence type="ECO:0000256" key="8">
    <source>
        <dbReference type="SAM" id="Phobius"/>
    </source>
</evidence>
<dbReference type="PANTHER" id="PTHR42643">
    <property type="entry name" value="IONOTROPIC RECEPTOR 20A-RELATED"/>
    <property type="match status" value="1"/>
</dbReference>
<keyword evidence="2" id="KW-1003">Cell membrane</keyword>
<dbReference type="GO" id="GO:0005886">
    <property type="term" value="C:plasma membrane"/>
    <property type="evidence" value="ECO:0007669"/>
    <property type="project" value="UniProtKB-SubCell"/>
</dbReference>